<accession>A0A3B0VBC7</accession>
<dbReference type="PANTHER" id="PTHR10605:SF56">
    <property type="entry name" value="BIFUNCTIONAL HEPARAN SULFATE N-DEACETYLASE_N-SULFOTRANSFERASE"/>
    <property type="match status" value="1"/>
</dbReference>
<proteinExistence type="predicted"/>
<dbReference type="AlphaFoldDB" id="A0A3B0VBC7"/>
<evidence type="ECO:0000259" key="3">
    <source>
        <dbReference type="Pfam" id="PF00685"/>
    </source>
</evidence>
<evidence type="ECO:0000313" key="4">
    <source>
        <dbReference type="EMBL" id="VAW40998.1"/>
    </source>
</evidence>
<dbReference type="InterPro" id="IPR027417">
    <property type="entry name" value="P-loop_NTPase"/>
</dbReference>
<feature type="domain" description="Sulfotransferase" evidence="3">
    <location>
        <begin position="8"/>
        <end position="199"/>
    </location>
</feature>
<gene>
    <name evidence="4" type="ORF">MNBD_GAMMA01-793</name>
</gene>
<dbReference type="GO" id="GO:0008146">
    <property type="term" value="F:sulfotransferase activity"/>
    <property type="evidence" value="ECO:0007669"/>
    <property type="project" value="InterPro"/>
</dbReference>
<protein>
    <recommendedName>
        <fullName evidence="3">Sulfotransferase domain-containing protein</fullName>
    </recommendedName>
</protein>
<evidence type="ECO:0000256" key="1">
    <source>
        <dbReference type="ARBA" id="ARBA00022679"/>
    </source>
</evidence>
<dbReference type="SUPFAM" id="SSF52540">
    <property type="entry name" value="P-loop containing nucleoside triphosphate hydrolases"/>
    <property type="match status" value="1"/>
</dbReference>
<keyword evidence="2" id="KW-0325">Glycoprotein</keyword>
<organism evidence="4">
    <name type="scientific">hydrothermal vent metagenome</name>
    <dbReference type="NCBI Taxonomy" id="652676"/>
    <lineage>
        <taxon>unclassified sequences</taxon>
        <taxon>metagenomes</taxon>
        <taxon>ecological metagenomes</taxon>
    </lineage>
</organism>
<dbReference type="InterPro" id="IPR000863">
    <property type="entry name" value="Sulfotransferase_dom"/>
</dbReference>
<dbReference type="PANTHER" id="PTHR10605">
    <property type="entry name" value="HEPARAN SULFATE SULFOTRANSFERASE"/>
    <property type="match status" value="1"/>
</dbReference>
<reference evidence="4" key="1">
    <citation type="submission" date="2018-06" db="EMBL/GenBank/DDBJ databases">
        <authorList>
            <person name="Zhirakovskaya E."/>
        </authorList>
    </citation>
    <scope>NUCLEOTIDE SEQUENCE</scope>
</reference>
<dbReference type="InterPro" id="IPR037359">
    <property type="entry name" value="NST/OST"/>
</dbReference>
<sequence length="301" mass="35793">MAKNNSIDFIVVGAQKSGTTSLYQYLKCHPEIFLPDKKELEFFYRDELFSRGYDWYIDTFFKDATNDSKIGEVSPQYMFDESIPYRIKSCCPDVKVIMILRSPIERAYSHYKMSCRRSLEDRSFSEVVESYINRDGTDGDKISCLDPNHEYIRFGEYGRILSEYLKYFERNKILIIFTDDLKRNAQSVMNSVFGFIGVSGDFMSSKFDKTYHVGGSSRRFIGFHNWLKKRVFLRKVFRFIISDTYYSRLRFWYETELSVAKNDDRGIDDVTKGVLRNYYMDDVRLLEKLCRKKVCWTEFLE</sequence>
<dbReference type="EMBL" id="UOEW01000292">
    <property type="protein sequence ID" value="VAW40998.1"/>
    <property type="molecule type" value="Genomic_DNA"/>
</dbReference>
<evidence type="ECO:0000256" key="2">
    <source>
        <dbReference type="ARBA" id="ARBA00023180"/>
    </source>
</evidence>
<keyword evidence="1" id="KW-0808">Transferase</keyword>
<name>A0A3B0VBC7_9ZZZZ</name>
<dbReference type="Pfam" id="PF00685">
    <property type="entry name" value="Sulfotransfer_1"/>
    <property type="match status" value="1"/>
</dbReference>
<dbReference type="Gene3D" id="3.40.50.300">
    <property type="entry name" value="P-loop containing nucleotide triphosphate hydrolases"/>
    <property type="match status" value="1"/>
</dbReference>